<dbReference type="Pfam" id="PF03704">
    <property type="entry name" value="BTAD"/>
    <property type="match status" value="1"/>
</dbReference>
<dbReference type="SUPFAM" id="SSF48452">
    <property type="entry name" value="TPR-like"/>
    <property type="match status" value="1"/>
</dbReference>
<dbReference type="InterPro" id="IPR001867">
    <property type="entry name" value="OmpR/PhoB-type_DNA-bd"/>
</dbReference>
<evidence type="ECO:0000256" key="1">
    <source>
        <dbReference type="ARBA" id="ARBA00005820"/>
    </source>
</evidence>
<dbReference type="GO" id="GO:0006355">
    <property type="term" value="P:regulation of DNA-templated transcription"/>
    <property type="evidence" value="ECO:0007669"/>
    <property type="project" value="InterPro"/>
</dbReference>
<evidence type="ECO:0000256" key="4">
    <source>
        <dbReference type="ARBA" id="ARBA00023163"/>
    </source>
</evidence>
<reference evidence="7 8" key="2">
    <citation type="submission" date="2020-03" db="EMBL/GenBank/DDBJ databases">
        <authorList>
            <person name="Ichikawa N."/>
            <person name="Kimura A."/>
            <person name="Kitahashi Y."/>
            <person name="Uohara A."/>
        </authorList>
    </citation>
    <scope>NUCLEOTIDE SEQUENCE [LARGE SCALE GENOMIC DNA]</scope>
    <source>
        <strain evidence="7 8">NBRC 105367</strain>
    </source>
</reference>
<name>A0A6F8YU00_9ACTN</name>
<dbReference type="CDD" id="cd15831">
    <property type="entry name" value="BTAD"/>
    <property type="match status" value="1"/>
</dbReference>
<organism evidence="7 8">
    <name type="scientific">Phytohabitans suffuscus</name>
    <dbReference type="NCBI Taxonomy" id="624315"/>
    <lineage>
        <taxon>Bacteria</taxon>
        <taxon>Bacillati</taxon>
        <taxon>Actinomycetota</taxon>
        <taxon>Actinomycetes</taxon>
        <taxon>Micromonosporales</taxon>
        <taxon>Micromonosporaceae</taxon>
    </lineage>
</organism>
<evidence type="ECO:0000259" key="6">
    <source>
        <dbReference type="PROSITE" id="PS51755"/>
    </source>
</evidence>
<dbReference type="PANTHER" id="PTHR35807">
    <property type="entry name" value="TRANSCRIPTIONAL REGULATOR REDD-RELATED"/>
    <property type="match status" value="1"/>
</dbReference>
<dbReference type="SMART" id="SM00862">
    <property type="entry name" value="Trans_reg_C"/>
    <property type="match status" value="1"/>
</dbReference>
<sequence length="647" mass="68438">MSGERIEFGVLGPVTAWDGAGNAIALKGPLHRAVLARLLVARRRVVPVRDLVDDLWVAPPAGAVGAVRTFVAALRRALEPNRPRRTPATVLVTDGPGYALRTEPAAVDAWRFEQAVSAAATLPAAAAVSRLDAALGWWRGPAYADFADAPWARADRARLAELRLQAVERRAAARLDLGQAAAAVPDLDAHTTRHPWREEGWRLLALALYRSGRQGDALAVLRRARVLLVDQLGVDPGPALRRLEADILHQTDELETAAGRVWTQAASAYERLVAAGSRARLESTVGLLRDLAVTGGSGLAAAREQRTAAIEAAEQLGDPLLTARVIGAYDVPGLWPRSDDAVQAAAVVAAAERALAELPPTGHDATRARLLATIGLESRGTREPRPLRCARQAEAIARSLDDPALLAFALNATFMQSCRDTGTAPLRAATGSELIDIATRSGLVSFQVLGHLIRMQARSGLADFAAADQDAAAAEELAARHERPLVVVFTEWYRVLRLAVAETAPVAAVERAYRAAAVRLDDAGMPGLRDGLLPLALRCLLAWRGVPDHGADCGPYEPWARPDPANLGALRDPPAGLFTEALWCLVAQAALTAGDRATMARARAALAPAAQEWAGAGSGLLTTGPVADHLRQLDAALGDRKGGEAAP</sequence>
<evidence type="ECO:0000256" key="2">
    <source>
        <dbReference type="ARBA" id="ARBA00023015"/>
    </source>
</evidence>
<dbReference type="Gene3D" id="1.25.40.10">
    <property type="entry name" value="Tetratricopeptide repeat domain"/>
    <property type="match status" value="1"/>
</dbReference>
<keyword evidence="4" id="KW-0804">Transcription</keyword>
<keyword evidence="3 5" id="KW-0238">DNA-binding</keyword>
<evidence type="ECO:0000256" key="3">
    <source>
        <dbReference type="ARBA" id="ARBA00023125"/>
    </source>
</evidence>
<dbReference type="KEGG" id="psuu:Psuf_068390"/>
<dbReference type="EMBL" id="AP022871">
    <property type="protein sequence ID" value="BCB89526.1"/>
    <property type="molecule type" value="Genomic_DNA"/>
</dbReference>
<dbReference type="SUPFAM" id="SSF46894">
    <property type="entry name" value="C-terminal effector domain of the bipartite response regulators"/>
    <property type="match status" value="1"/>
</dbReference>
<keyword evidence="8" id="KW-1185">Reference proteome</keyword>
<dbReference type="GO" id="GO:0000160">
    <property type="term" value="P:phosphorelay signal transduction system"/>
    <property type="evidence" value="ECO:0007669"/>
    <property type="project" value="InterPro"/>
</dbReference>
<comment type="similarity">
    <text evidence="1">Belongs to the AfsR/DnrI/RedD regulatory family.</text>
</comment>
<dbReference type="InterPro" id="IPR036388">
    <property type="entry name" value="WH-like_DNA-bd_sf"/>
</dbReference>
<feature type="DNA-binding region" description="OmpR/PhoB-type" evidence="5">
    <location>
        <begin position="1"/>
        <end position="102"/>
    </location>
</feature>
<dbReference type="GO" id="GO:0003677">
    <property type="term" value="F:DNA binding"/>
    <property type="evidence" value="ECO:0007669"/>
    <property type="project" value="UniProtKB-UniRule"/>
</dbReference>
<dbReference type="PANTHER" id="PTHR35807:SF1">
    <property type="entry name" value="TRANSCRIPTIONAL REGULATOR REDD"/>
    <property type="match status" value="1"/>
</dbReference>
<protein>
    <submittedName>
        <fullName evidence="7">SARP family transcriptional regulator</fullName>
    </submittedName>
</protein>
<dbReference type="Proteomes" id="UP000503011">
    <property type="component" value="Chromosome"/>
</dbReference>
<feature type="domain" description="OmpR/PhoB-type" evidence="6">
    <location>
        <begin position="1"/>
        <end position="102"/>
    </location>
</feature>
<evidence type="ECO:0000313" key="7">
    <source>
        <dbReference type="EMBL" id="BCB89526.1"/>
    </source>
</evidence>
<proteinExistence type="inferred from homology"/>
<dbReference type="InterPro" id="IPR016032">
    <property type="entry name" value="Sig_transdc_resp-reg_C-effctor"/>
</dbReference>
<dbReference type="Gene3D" id="1.10.10.10">
    <property type="entry name" value="Winged helix-like DNA-binding domain superfamily/Winged helix DNA-binding domain"/>
    <property type="match status" value="1"/>
</dbReference>
<dbReference type="InterPro" id="IPR011990">
    <property type="entry name" value="TPR-like_helical_dom_sf"/>
</dbReference>
<dbReference type="SMART" id="SM01043">
    <property type="entry name" value="BTAD"/>
    <property type="match status" value="1"/>
</dbReference>
<accession>A0A6F8YU00</accession>
<dbReference type="AlphaFoldDB" id="A0A6F8YU00"/>
<reference evidence="7 8" key="1">
    <citation type="submission" date="2020-03" db="EMBL/GenBank/DDBJ databases">
        <title>Whole genome shotgun sequence of Phytohabitans suffuscus NBRC 105367.</title>
        <authorList>
            <person name="Komaki H."/>
            <person name="Tamura T."/>
        </authorList>
    </citation>
    <scope>NUCLEOTIDE SEQUENCE [LARGE SCALE GENOMIC DNA]</scope>
    <source>
        <strain evidence="7 8">NBRC 105367</strain>
    </source>
</reference>
<keyword evidence="2" id="KW-0805">Transcription regulation</keyword>
<evidence type="ECO:0000313" key="8">
    <source>
        <dbReference type="Proteomes" id="UP000503011"/>
    </source>
</evidence>
<evidence type="ECO:0000256" key="5">
    <source>
        <dbReference type="PROSITE-ProRule" id="PRU01091"/>
    </source>
</evidence>
<dbReference type="InterPro" id="IPR005158">
    <property type="entry name" value="BTAD"/>
</dbReference>
<dbReference type="InterPro" id="IPR051677">
    <property type="entry name" value="AfsR-DnrI-RedD_regulator"/>
</dbReference>
<dbReference type="PROSITE" id="PS51755">
    <property type="entry name" value="OMPR_PHOB"/>
    <property type="match status" value="1"/>
</dbReference>
<gene>
    <name evidence="7" type="ORF">Psuf_068390</name>
</gene>